<protein>
    <recommendedName>
        <fullName evidence="1">DUF4314 domain-containing protein</fullName>
    </recommendedName>
</protein>
<dbReference type="InterPro" id="IPR025463">
    <property type="entry name" value="DUF4314"/>
</dbReference>
<dbReference type="EMBL" id="SJPL01000002">
    <property type="protein sequence ID" value="TWT65481.1"/>
    <property type="molecule type" value="Genomic_DNA"/>
</dbReference>
<dbReference type="Pfam" id="PF14192">
    <property type="entry name" value="DUF4314"/>
    <property type="match status" value="1"/>
</dbReference>
<evidence type="ECO:0000259" key="1">
    <source>
        <dbReference type="Pfam" id="PF14192"/>
    </source>
</evidence>
<organism evidence="2 3">
    <name type="scientific">Crateriforma conspicua</name>
    <dbReference type="NCBI Taxonomy" id="2527996"/>
    <lineage>
        <taxon>Bacteria</taxon>
        <taxon>Pseudomonadati</taxon>
        <taxon>Planctomycetota</taxon>
        <taxon>Planctomycetia</taxon>
        <taxon>Planctomycetales</taxon>
        <taxon>Planctomycetaceae</taxon>
        <taxon>Crateriforma</taxon>
    </lineage>
</organism>
<sequence>METKRTSPAIKHGDRIRLVSMTDDPKPIAAGTTGTVVNIYLHDDWTQVDVDWDNGRSLMLSIRPDVVERVERPKEAPSC</sequence>
<dbReference type="OrthoDB" id="9813511at2"/>
<dbReference type="Proteomes" id="UP000317238">
    <property type="component" value="Unassembled WGS sequence"/>
</dbReference>
<dbReference type="RefSeq" id="WP_146440823.1">
    <property type="nucleotide sequence ID" value="NZ_SJPL01000002.1"/>
</dbReference>
<evidence type="ECO:0000313" key="2">
    <source>
        <dbReference type="EMBL" id="TWT65481.1"/>
    </source>
</evidence>
<accession>A0A5C5XSH6</accession>
<comment type="caution">
    <text evidence="2">The sequence shown here is derived from an EMBL/GenBank/DDBJ whole genome shotgun (WGS) entry which is preliminary data.</text>
</comment>
<reference evidence="2 3" key="1">
    <citation type="submission" date="2019-02" db="EMBL/GenBank/DDBJ databases">
        <title>Deep-cultivation of Planctomycetes and their phenomic and genomic characterization uncovers novel biology.</title>
        <authorList>
            <person name="Wiegand S."/>
            <person name="Jogler M."/>
            <person name="Boedeker C."/>
            <person name="Pinto D."/>
            <person name="Vollmers J."/>
            <person name="Rivas-Marin E."/>
            <person name="Kohn T."/>
            <person name="Peeters S.H."/>
            <person name="Heuer A."/>
            <person name="Rast P."/>
            <person name="Oberbeckmann S."/>
            <person name="Bunk B."/>
            <person name="Jeske O."/>
            <person name="Meyerdierks A."/>
            <person name="Storesund J.E."/>
            <person name="Kallscheuer N."/>
            <person name="Luecker S."/>
            <person name="Lage O.M."/>
            <person name="Pohl T."/>
            <person name="Merkel B.J."/>
            <person name="Hornburger P."/>
            <person name="Mueller R.-W."/>
            <person name="Bruemmer F."/>
            <person name="Labrenz M."/>
            <person name="Spormann A.M."/>
            <person name="Op Den Camp H."/>
            <person name="Overmann J."/>
            <person name="Amann R."/>
            <person name="Jetten M.S.M."/>
            <person name="Mascher T."/>
            <person name="Medema M.H."/>
            <person name="Devos D.P."/>
            <person name="Kaster A.-K."/>
            <person name="Ovreas L."/>
            <person name="Rohde M."/>
            <person name="Galperin M.Y."/>
            <person name="Jogler C."/>
        </authorList>
    </citation>
    <scope>NUCLEOTIDE SEQUENCE [LARGE SCALE GENOMIC DNA]</scope>
    <source>
        <strain evidence="2 3">Pan14r</strain>
    </source>
</reference>
<dbReference type="AlphaFoldDB" id="A0A5C5XSH6"/>
<name>A0A5C5XSH6_9PLAN</name>
<feature type="domain" description="DUF4314" evidence="1">
    <location>
        <begin position="11"/>
        <end position="68"/>
    </location>
</feature>
<proteinExistence type="predicted"/>
<keyword evidence="3" id="KW-1185">Reference proteome</keyword>
<gene>
    <name evidence="2" type="ORF">Pan14r_50260</name>
</gene>
<evidence type="ECO:0000313" key="3">
    <source>
        <dbReference type="Proteomes" id="UP000317238"/>
    </source>
</evidence>